<dbReference type="Proteomes" id="UP000019118">
    <property type="component" value="Unassembled WGS sequence"/>
</dbReference>
<dbReference type="SUPFAM" id="SSF54495">
    <property type="entry name" value="UBC-like"/>
    <property type="match status" value="1"/>
</dbReference>
<dbReference type="EnsemblMetazoa" id="XM_019918067.1">
    <property type="protein sequence ID" value="XP_019773626.1"/>
    <property type="gene ID" value="LOC109546897"/>
</dbReference>
<evidence type="ECO:0000259" key="3">
    <source>
        <dbReference type="PROSITE" id="PS50127"/>
    </source>
</evidence>
<dbReference type="InterPro" id="IPR016135">
    <property type="entry name" value="UBQ-conjugating_enzyme/RWD"/>
</dbReference>
<evidence type="ECO:0000256" key="2">
    <source>
        <dbReference type="ARBA" id="ARBA00022786"/>
    </source>
</evidence>
<accession>A0AAR5QKA5</accession>
<evidence type="ECO:0000256" key="1">
    <source>
        <dbReference type="ARBA" id="ARBA00022679"/>
    </source>
</evidence>
<keyword evidence="5" id="KW-1185">Reference proteome</keyword>
<dbReference type="Gene3D" id="3.10.110.10">
    <property type="entry name" value="Ubiquitin Conjugating Enzyme"/>
    <property type="match status" value="1"/>
</dbReference>
<reference evidence="4" key="2">
    <citation type="submission" date="2024-08" db="UniProtKB">
        <authorList>
            <consortium name="EnsemblMetazoa"/>
        </authorList>
    </citation>
    <scope>IDENTIFICATION</scope>
</reference>
<evidence type="ECO:0000313" key="5">
    <source>
        <dbReference type="Proteomes" id="UP000019118"/>
    </source>
</evidence>
<dbReference type="GO" id="GO:0043066">
    <property type="term" value="P:negative regulation of apoptotic process"/>
    <property type="evidence" value="ECO:0007669"/>
    <property type="project" value="TreeGrafter"/>
</dbReference>
<proteinExistence type="predicted"/>
<dbReference type="InterPro" id="IPR000608">
    <property type="entry name" value="UBC"/>
</dbReference>
<protein>
    <recommendedName>
        <fullName evidence="3">UBC core domain-containing protein</fullName>
    </recommendedName>
</protein>
<keyword evidence="1" id="KW-0808">Transferase</keyword>
<dbReference type="Pfam" id="PF00179">
    <property type="entry name" value="UQ_con"/>
    <property type="match status" value="1"/>
</dbReference>
<dbReference type="PANTHER" id="PTHR46116">
    <property type="entry name" value="(E3-INDEPENDENT) E2 UBIQUITIN-CONJUGATING ENZYME"/>
    <property type="match status" value="1"/>
</dbReference>
<dbReference type="GO" id="GO:0005634">
    <property type="term" value="C:nucleus"/>
    <property type="evidence" value="ECO:0007669"/>
    <property type="project" value="TreeGrafter"/>
</dbReference>
<dbReference type="PANTHER" id="PTHR46116:SF39">
    <property type="entry name" value="BACULOVIRAL IAP REPEAT-CONTAINING PROTEIN 6"/>
    <property type="match status" value="1"/>
</dbReference>
<dbReference type="AlphaFoldDB" id="A0AAR5QKA5"/>
<organism evidence="4 5">
    <name type="scientific">Dendroctonus ponderosae</name>
    <name type="common">Mountain pine beetle</name>
    <dbReference type="NCBI Taxonomy" id="77166"/>
    <lineage>
        <taxon>Eukaryota</taxon>
        <taxon>Metazoa</taxon>
        <taxon>Ecdysozoa</taxon>
        <taxon>Arthropoda</taxon>
        <taxon>Hexapoda</taxon>
        <taxon>Insecta</taxon>
        <taxon>Pterygota</taxon>
        <taxon>Neoptera</taxon>
        <taxon>Endopterygota</taxon>
        <taxon>Coleoptera</taxon>
        <taxon>Polyphaga</taxon>
        <taxon>Cucujiformia</taxon>
        <taxon>Curculionidae</taxon>
        <taxon>Scolytinae</taxon>
        <taxon>Dendroctonus</taxon>
    </lineage>
</organism>
<dbReference type="GO" id="GO:0016740">
    <property type="term" value="F:transferase activity"/>
    <property type="evidence" value="ECO:0007669"/>
    <property type="project" value="UniProtKB-KW"/>
</dbReference>
<sequence length="174" mass="19372">MKIEELEQGEGLATLMPDIQTTATLVANVTLGLDDQIDGNSDCSLDRPVDSSPEEQYIRIMKQLQFASHDMMEEQEDGTVNFTVTHHFQPMALATPEQSHPARVKRIAQETVTLSTSLPLSYSSSVFVRYDSSRLDVMKVLITGPADTPYANGCFELDVFFPPDYPLSPMLINQ</sequence>
<feature type="domain" description="UBC core" evidence="3">
    <location>
        <begin position="102"/>
        <end position="174"/>
    </location>
</feature>
<reference evidence="5" key="1">
    <citation type="journal article" date="2013" name="Genome Biol.">
        <title>Draft genome of the mountain pine beetle, Dendroctonus ponderosae Hopkins, a major forest pest.</title>
        <authorList>
            <person name="Keeling C.I."/>
            <person name="Yuen M.M."/>
            <person name="Liao N.Y."/>
            <person name="Docking T.R."/>
            <person name="Chan S.K."/>
            <person name="Taylor G.A."/>
            <person name="Palmquist D.L."/>
            <person name="Jackman S.D."/>
            <person name="Nguyen A."/>
            <person name="Li M."/>
            <person name="Henderson H."/>
            <person name="Janes J.K."/>
            <person name="Zhao Y."/>
            <person name="Pandoh P."/>
            <person name="Moore R."/>
            <person name="Sperling F.A."/>
            <person name="Huber D.P."/>
            <person name="Birol I."/>
            <person name="Jones S.J."/>
            <person name="Bohlmann J."/>
        </authorList>
    </citation>
    <scope>NUCLEOTIDE SEQUENCE</scope>
</reference>
<dbReference type="PROSITE" id="PS50127">
    <property type="entry name" value="UBC_2"/>
    <property type="match status" value="1"/>
</dbReference>
<keyword evidence="2" id="KW-0833">Ubl conjugation pathway</keyword>
<dbReference type="GO" id="GO:0004869">
    <property type="term" value="F:cysteine-type endopeptidase inhibitor activity"/>
    <property type="evidence" value="ECO:0007669"/>
    <property type="project" value="TreeGrafter"/>
</dbReference>
<evidence type="ECO:0000313" key="4">
    <source>
        <dbReference type="EnsemblMetazoa" id="XP_019773626.1"/>
    </source>
</evidence>
<name>A0AAR5QKA5_DENPD</name>